<protein>
    <submittedName>
        <fullName evidence="2">Helitron_like_N domain-containing protein</fullName>
    </submittedName>
</protein>
<sequence length="605" mass="70306">MNRSSKTVIKRVSNDLNFHNSQIAGPSTRNVPYVPPIDIADLSTQNEPDILELHSDSDDNIDDISVQVSQNNTQNMDSQHMYNGFKYPPFPQHLKNFPLDLVTERLISPRIPFMQIRRLRHVLGQFGIYGQVINVPIEVNTMVNSLPRNIDDDHSITVHIKRKKIHKSNYLCGIVNKRKIKAWLQHLKDSPLYTSYGITVDDSFFNGQDDIQDEIIYDEDGDNDISEQIPIDESLVAQQQTLMWNDEMYLTIAPGEGNVPVSLLFDEHAEELSFPQIYLGQFRTFRDGVNVTSFMMATSELRRSDRRGVTPQHLLYMAMKIMRIRIRDSLSIAFKHVGKGTTITKEQIKSEDYVQGCIETWLDNAPEDALGKDYNKAIDLIDSLISVSAAEASDEEYVNVIRAGINRPKVFPKRQPHEKWHNPFNPFIINIVQFNTDFQFITEEYSCAAYVVEYINKTNRGVSNLQRKIIEVMDEHPEFDIFEITRNISINLLNHTEITIQEAAWYLLREPMSKSSTIIVYIPTVWPIERQRIKKKTMKALSELDDDCTDIWKENWFDKYEKRPQELENVSLAQFVSKYYKNNKEEYVIRNEPKSDTLSQLRYGY</sequence>
<evidence type="ECO:0000313" key="3">
    <source>
        <dbReference type="Proteomes" id="UP000887159"/>
    </source>
</evidence>
<dbReference type="InterPro" id="IPR046700">
    <property type="entry name" value="DUF6570"/>
</dbReference>
<dbReference type="Pfam" id="PF20209">
    <property type="entry name" value="DUF6570"/>
    <property type="match status" value="1"/>
</dbReference>
<dbReference type="EMBL" id="BMAU01021297">
    <property type="protein sequence ID" value="GFY10453.1"/>
    <property type="molecule type" value="Genomic_DNA"/>
</dbReference>
<feature type="domain" description="DUF6570" evidence="1">
    <location>
        <begin position="81"/>
        <end position="203"/>
    </location>
</feature>
<dbReference type="PANTHER" id="PTHR47642:SF5">
    <property type="entry name" value="ATP-DEPENDENT DNA HELICASE"/>
    <property type="match status" value="1"/>
</dbReference>
<evidence type="ECO:0000259" key="1">
    <source>
        <dbReference type="Pfam" id="PF20209"/>
    </source>
</evidence>
<dbReference type="PANTHER" id="PTHR47642">
    <property type="entry name" value="ATP-DEPENDENT DNA HELICASE"/>
    <property type="match status" value="1"/>
</dbReference>
<gene>
    <name evidence="2" type="primary">EVAR_53533_1</name>
    <name evidence="2" type="ORF">TNCV_1463431</name>
</gene>
<dbReference type="Proteomes" id="UP000887159">
    <property type="component" value="Unassembled WGS sequence"/>
</dbReference>
<evidence type="ECO:0000313" key="2">
    <source>
        <dbReference type="EMBL" id="GFY10453.1"/>
    </source>
</evidence>
<accession>A0A8X6SFE2</accession>
<dbReference type="InterPro" id="IPR051055">
    <property type="entry name" value="PIF1_helicase"/>
</dbReference>
<organism evidence="2 3">
    <name type="scientific">Trichonephila clavipes</name>
    <name type="common">Golden silk orbweaver</name>
    <name type="synonym">Nephila clavipes</name>
    <dbReference type="NCBI Taxonomy" id="2585209"/>
    <lineage>
        <taxon>Eukaryota</taxon>
        <taxon>Metazoa</taxon>
        <taxon>Ecdysozoa</taxon>
        <taxon>Arthropoda</taxon>
        <taxon>Chelicerata</taxon>
        <taxon>Arachnida</taxon>
        <taxon>Araneae</taxon>
        <taxon>Araneomorphae</taxon>
        <taxon>Entelegynae</taxon>
        <taxon>Araneoidea</taxon>
        <taxon>Nephilidae</taxon>
        <taxon>Trichonephila</taxon>
    </lineage>
</organism>
<keyword evidence="3" id="KW-1185">Reference proteome</keyword>
<name>A0A8X6SFE2_TRICX</name>
<dbReference type="AlphaFoldDB" id="A0A8X6SFE2"/>
<proteinExistence type="predicted"/>
<comment type="caution">
    <text evidence="2">The sequence shown here is derived from an EMBL/GenBank/DDBJ whole genome shotgun (WGS) entry which is preliminary data.</text>
</comment>
<reference evidence="2" key="1">
    <citation type="submission" date="2020-08" db="EMBL/GenBank/DDBJ databases">
        <title>Multicomponent nature underlies the extraordinary mechanical properties of spider dragline silk.</title>
        <authorList>
            <person name="Kono N."/>
            <person name="Nakamura H."/>
            <person name="Mori M."/>
            <person name="Yoshida Y."/>
            <person name="Ohtoshi R."/>
            <person name="Malay A.D."/>
            <person name="Moran D.A.P."/>
            <person name="Tomita M."/>
            <person name="Numata K."/>
            <person name="Arakawa K."/>
        </authorList>
    </citation>
    <scope>NUCLEOTIDE SEQUENCE</scope>
</reference>